<dbReference type="RefSeq" id="WP_151150600.1">
    <property type="nucleotide sequence ID" value="NZ_WAIE01000002.1"/>
</dbReference>
<dbReference type="GO" id="GO:0016740">
    <property type="term" value="F:transferase activity"/>
    <property type="evidence" value="ECO:0007669"/>
    <property type="project" value="UniProtKB-KW"/>
</dbReference>
<keyword evidence="1" id="KW-0808">Transferase</keyword>
<protein>
    <submittedName>
        <fullName evidence="1">Glycosyl transferase family 2</fullName>
    </submittedName>
</protein>
<keyword evidence="2" id="KW-1185">Reference proteome</keyword>
<proteinExistence type="predicted"/>
<evidence type="ECO:0000313" key="2">
    <source>
        <dbReference type="Proteomes" id="UP000438699"/>
    </source>
</evidence>
<sequence length="389" mass="43788">MNLLSTYAKEVLSFRMDGEPEPAVSTPLPPERREQWITRCLQTLQQRQLNTVLLFGMGTGELAQNLARKAPQPTRLVVVEQVPATARALAPVLSQHWEIMADCSMWACLCLASLSGITAATTHLCLNPELPAGPQRTANQTLQRLMTRIGPETISRTDIQCDLSAAAILSPDEPELEIFFGQFPKWIRELCVVWDAPEVPDISISCPARLRQVAQPLTDFSSQRNRMLSMCSGSHVLYLDGDEMLHPGHWDMIPALCAHDKINSVFFPRQTLYPDEAHTKIGLGLWPDLQLRLFRNTGSAHFERPIHERLTGVDRAVAIALDMPIQHHSRLRKTQQQLEAKLARFDAAANRENMHLLNREYPQMPTALLNGFAQPKQCRLLVLPDDVHI</sequence>
<gene>
    <name evidence="1" type="ORF">F8A88_08020</name>
</gene>
<organism evidence="1 2">
    <name type="scientific">Pseudodesulfovibrio senegalensis</name>
    <dbReference type="NCBI Taxonomy" id="1721087"/>
    <lineage>
        <taxon>Bacteria</taxon>
        <taxon>Pseudomonadati</taxon>
        <taxon>Thermodesulfobacteriota</taxon>
        <taxon>Desulfovibrionia</taxon>
        <taxon>Desulfovibrionales</taxon>
        <taxon>Desulfovibrionaceae</taxon>
    </lineage>
</organism>
<evidence type="ECO:0000313" key="1">
    <source>
        <dbReference type="EMBL" id="KAB1442379.1"/>
    </source>
</evidence>
<reference evidence="1 2" key="1">
    <citation type="journal article" date="2017" name="Int. J. Syst. Evol. Microbiol.">
        <title>Desulfovibrio senegalensis sp. nov., a mesophilic sulfate reducer isolated from marine sediment.</title>
        <authorList>
            <person name="Thioye A."/>
            <person name="Gam Z.B.A."/>
            <person name="Mbengue M."/>
            <person name="Cayol J.L."/>
            <person name="Joseph-Bartoli M."/>
            <person name="Toure-Kane C."/>
            <person name="Labat M."/>
        </authorList>
    </citation>
    <scope>NUCLEOTIDE SEQUENCE [LARGE SCALE GENOMIC DNA]</scope>
    <source>
        <strain evidence="1 2">DSM 101509</strain>
    </source>
</reference>
<dbReference type="AlphaFoldDB" id="A0A6N6N2W6"/>
<dbReference type="Proteomes" id="UP000438699">
    <property type="component" value="Unassembled WGS sequence"/>
</dbReference>
<dbReference type="OrthoDB" id="9815923at2"/>
<dbReference type="SUPFAM" id="SSF53448">
    <property type="entry name" value="Nucleotide-diphospho-sugar transferases"/>
    <property type="match status" value="1"/>
</dbReference>
<comment type="caution">
    <text evidence="1">The sequence shown here is derived from an EMBL/GenBank/DDBJ whole genome shotgun (WGS) entry which is preliminary data.</text>
</comment>
<dbReference type="InterPro" id="IPR029044">
    <property type="entry name" value="Nucleotide-diphossugar_trans"/>
</dbReference>
<name>A0A6N6N2W6_9BACT</name>
<accession>A0A6N6N2W6</accession>
<dbReference type="EMBL" id="WAIE01000002">
    <property type="protein sequence ID" value="KAB1442379.1"/>
    <property type="molecule type" value="Genomic_DNA"/>
</dbReference>